<name>A0A8H4T219_9HYPO</name>
<feature type="domain" description="JmjC" evidence="2">
    <location>
        <begin position="224"/>
        <end position="382"/>
    </location>
</feature>
<evidence type="ECO:0000313" key="3">
    <source>
        <dbReference type="EMBL" id="KAF4949793.1"/>
    </source>
</evidence>
<organism evidence="3 4">
    <name type="scientific">Fusarium sarcochroum</name>
    <dbReference type="NCBI Taxonomy" id="1208366"/>
    <lineage>
        <taxon>Eukaryota</taxon>
        <taxon>Fungi</taxon>
        <taxon>Dikarya</taxon>
        <taxon>Ascomycota</taxon>
        <taxon>Pezizomycotina</taxon>
        <taxon>Sordariomycetes</taxon>
        <taxon>Hypocreomycetidae</taxon>
        <taxon>Hypocreales</taxon>
        <taxon>Nectriaceae</taxon>
        <taxon>Fusarium</taxon>
        <taxon>Fusarium lateritium species complex</taxon>
    </lineage>
</organism>
<reference evidence="3" key="1">
    <citation type="journal article" date="2020" name="BMC Genomics">
        <title>Correction to: Identification and distribution of gene clusters required for synthesis of sphingolipid metabolism inhibitors in diverse species of the filamentous fungus Fusarium.</title>
        <authorList>
            <person name="Kim H.S."/>
            <person name="Lohmar J.M."/>
            <person name="Busman M."/>
            <person name="Brown D.W."/>
            <person name="Naumann T.A."/>
            <person name="Divon H.H."/>
            <person name="Lysoe E."/>
            <person name="Uhlig S."/>
            <person name="Proctor R.H."/>
        </authorList>
    </citation>
    <scope>NUCLEOTIDE SEQUENCE</scope>
    <source>
        <strain evidence="3">NRRL 20472</strain>
    </source>
</reference>
<dbReference type="PROSITE" id="PS51184">
    <property type="entry name" value="JMJC"/>
    <property type="match status" value="1"/>
</dbReference>
<feature type="region of interest" description="Disordered" evidence="1">
    <location>
        <begin position="435"/>
        <end position="490"/>
    </location>
</feature>
<evidence type="ECO:0000256" key="1">
    <source>
        <dbReference type="SAM" id="MobiDB-lite"/>
    </source>
</evidence>
<evidence type="ECO:0000259" key="2">
    <source>
        <dbReference type="PROSITE" id="PS51184"/>
    </source>
</evidence>
<keyword evidence="4" id="KW-1185">Reference proteome</keyword>
<dbReference type="Pfam" id="PF02373">
    <property type="entry name" value="JmjC"/>
    <property type="match status" value="1"/>
</dbReference>
<dbReference type="SUPFAM" id="SSF51197">
    <property type="entry name" value="Clavaminate synthase-like"/>
    <property type="match status" value="1"/>
</dbReference>
<protein>
    <recommendedName>
        <fullName evidence="2">JmjC domain-containing protein</fullName>
    </recommendedName>
</protein>
<dbReference type="GO" id="GO:0000785">
    <property type="term" value="C:chromatin"/>
    <property type="evidence" value="ECO:0007669"/>
    <property type="project" value="TreeGrafter"/>
</dbReference>
<evidence type="ECO:0000313" key="4">
    <source>
        <dbReference type="Proteomes" id="UP000622797"/>
    </source>
</evidence>
<dbReference type="Gene3D" id="2.60.120.650">
    <property type="entry name" value="Cupin"/>
    <property type="match status" value="1"/>
</dbReference>
<dbReference type="OrthoDB" id="5048457at2759"/>
<proteinExistence type="predicted"/>
<dbReference type="InterPro" id="IPR003347">
    <property type="entry name" value="JmjC_dom"/>
</dbReference>
<dbReference type="GO" id="GO:0010468">
    <property type="term" value="P:regulation of gene expression"/>
    <property type="evidence" value="ECO:0007669"/>
    <property type="project" value="TreeGrafter"/>
</dbReference>
<dbReference type="PANTHER" id="PTHR10694">
    <property type="entry name" value="LYSINE-SPECIFIC DEMETHYLASE"/>
    <property type="match status" value="1"/>
</dbReference>
<comment type="caution">
    <text evidence="3">The sequence shown here is derived from an EMBL/GenBank/DDBJ whole genome shotgun (WGS) entry which is preliminary data.</text>
</comment>
<reference evidence="3" key="2">
    <citation type="submission" date="2020-05" db="EMBL/GenBank/DDBJ databases">
        <authorList>
            <person name="Kim H.-S."/>
            <person name="Proctor R.H."/>
            <person name="Brown D.W."/>
        </authorList>
    </citation>
    <scope>NUCLEOTIDE SEQUENCE</scope>
    <source>
        <strain evidence="3">NRRL 20472</strain>
    </source>
</reference>
<accession>A0A8H4T219</accession>
<feature type="compositionally biased region" description="Polar residues" evidence="1">
    <location>
        <begin position="436"/>
        <end position="461"/>
    </location>
</feature>
<dbReference type="GO" id="GO:0005634">
    <property type="term" value="C:nucleus"/>
    <property type="evidence" value="ECO:0007669"/>
    <property type="project" value="TreeGrafter"/>
</dbReference>
<dbReference type="GO" id="GO:0032454">
    <property type="term" value="F:histone H3K9 demethylase activity"/>
    <property type="evidence" value="ECO:0007669"/>
    <property type="project" value="TreeGrafter"/>
</dbReference>
<dbReference type="GO" id="GO:0051864">
    <property type="term" value="F:histone H3K36 demethylase activity"/>
    <property type="evidence" value="ECO:0007669"/>
    <property type="project" value="TreeGrafter"/>
</dbReference>
<dbReference type="Proteomes" id="UP000622797">
    <property type="component" value="Unassembled WGS sequence"/>
</dbReference>
<dbReference type="PANTHER" id="PTHR10694:SF7">
    <property type="entry name" value="[HISTONE H3]-TRIMETHYL-L-LYSINE(9) DEMETHYLASE"/>
    <property type="match status" value="1"/>
</dbReference>
<dbReference type="AlphaFoldDB" id="A0A8H4T219"/>
<dbReference type="SMART" id="SM00558">
    <property type="entry name" value="JmjC"/>
    <property type="match status" value="1"/>
</dbReference>
<sequence length="766" mass="86632">MANTQREYLARLLQEASAKIEHVEAHFRQYARSRQSFPSQHVTQSPEEIELESSISAFQSLCTKVGFTWDPQSSAGGKESGESVLPSKFYMAPSQTGIHMPSMVQKLYKHVDFRGKGRTSHINFAVDRLGVQKYIKTETKENDPHVFHAMKYSRVPGQAEFAHTRPVPIPHLEDDFEFPPFLDPAERPTPNQAKEFLNSLVNPEAAHHETPIKCYRGSGRCSLVNPTLQHPGYKLSISDIRDFTRLLWHIATKFGVEGFHCEDNKMRSLDICHLGFRIWLVIWAPHRGRFENLIKAKFGLEEVSEDLCTEFVCHLGIICTPEELETAGIQYKVQVQGPGEFIVTEPDEYHMVVSHSSSISTSINFQFDDEDFTKHLVRRPTCPQCDHWNTAQNPQSQLYAQTMMATINEALAPRNLPDLTFHNLDTMIPCLHDQQQESGNATGNSFLEESSPENESMINNEDSIRDESHAVSSATESAILPPPNNLPSLLQPEVSQATELSKLRKAKEFVIDIGSQCPLASHVLSRTALVDFASLISQAHHRRDDTIRQPTSGDSQPFDRVVRNFMLARGIGLQGAFSKTRERHALYWFARHLMDYQRSRDKYSEYRDPNDFSDVPGLTFEDAEKLAQHIVERGDAGTLEQARLDVARQRRFGKEWNTVCGTYGSGLLTLIPCGARGEGSFKVGQKQYQKLGPKSGAGRKAFHQHLNSPYVAVFCKAGDRFFESLAEGRPFLFAFENETQPIDWYSKSQGDIEKMLEPISVDQNSL</sequence>
<gene>
    <name evidence="3" type="ORF">FSARC_13396</name>
</gene>
<dbReference type="EMBL" id="JABEXW010000995">
    <property type="protein sequence ID" value="KAF4949793.1"/>
    <property type="molecule type" value="Genomic_DNA"/>
</dbReference>